<dbReference type="EMBL" id="AP018042">
    <property type="protein sequence ID" value="BAX80407.1"/>
    <property type="molecule type" value="Genomic_DNA"/>
</dbReference>
<keyword evidence="7" id="KW-1185">Reference proteome</keyword>
<keyword evidence="3" id="KW-0732">Signal</keyword>
<dbReference type="SMART" id="SM00062">
    <property type="entry name" value="PBPb"/>
    <property type="match status" value="1"/>
</dbReference>
<sequence>MSGIKYLKLIIPLIFMIFLQTCNQNRERVRLQIEEKPVVELKHVKLRGVLRVVTDYNSTNYFIYKGHAMGFQYEMLEALADHLGVKLELTVNNDLISSFASLEQGDVDLLGMNLAVTPDRMEKFNFTIPHSQSPQVVIQRHPLKDSIGFIRTSNDLEGKRIQVQAGSSFEEHLLKLSGEMALPIDIVAIENVEMEELIAMVANGEIDYTVADENVALVNSTYYPNVNFKTSVSVPQNLAWALRKGANHLTHDINIWLMEFQKTKKYRRIYQRYFESSRIEKMMQSEYFTVKSGKISDYDDLLKEKAKMIDWDWRLLAALISQESNFDPKAQSWVGAFGLMQLMPETAYRYDVDSLSSAIDNVDAGVRHLKYLKYKLNKILTDKTDELNFVLASYNVGLGHVLDARRLAVKNGKNPDQWKGSVDYYLLNKSKPEFFNDPVVKYGYCRGSEPYQYVIKILERYNNYQNIVLLN</sequence>
<dbReference type="RefSeq" id="WP_096429263.1">
    <property type="nucleotide sequence ID" value="NZ_AP018042.1"/>
</dbReference>
<dbReference type="Gene3D" id="3.40.190.10">
    <property type="entry name" value="Periplasmic binding protein-like II"/>
    <property type="match status" value="2"/>
</dbReference>
<gene>
    <name evidence="6" type="ORF">ALGA_2064</name>
</gene>
<dbReference type="OrthoDB" id="9815002at2"/>
<evidence type="ECO:0000256" key="2">
    <source>
        <dbReference type="ARBA" id="ARBA00007734"/>
    </source>
</evidence>
<reference evidence="6 7" key="1">
    <citation type="journal article" date="2018" name="Mar. Genomics">
        <title>Complete genome sequence of Marinifilaceae bacterium strain SPP2, isolated from the Antarctic marine sediment.</title>
        <authorList>
            <person name="Watanabe M."/>
            <person name="Kojima H."/>
            <person name="Fukui M."/>
        </authorList>
    </citation>
    <scope>NUCLEOTIDE SEQUENCE [LARGE SCALE GENOMIC DNA]</scope>
    <source>
        <strain evidence="6 7">SPP2</strain>
    </source>
</reference>
<dbReference type="InterPro" id="IPR000189">
    <property type="entry name" value="Transglyc_AS"/>
</dbReference>
<dbReference type="Pfam" id="PF01464">
    <property type="entry name" value="SLT"/>
    <property type="match status" value="1"/>
</dbReference>
<evidence type="ECO:0000256" key="3">
    <source>
        <dbReference type="ARBA" id="ARBA00022729"/>
    </source>
</evidence>
<dbReference type="CDD" id="cd01009">
    <property type="entry name" value="PBP2_YfhD_N"/>
    <property type="match status" value="1"/>
</dbReference>
<organism evidence="6 7">
    <name type="scientific">Labilibaculum antarcticum</name>
    <dbReference type="NCBI Taxonomy" id="1717717"/>
    <lineage>
        <taxon>Bacteria</taxon>
        <taxon>Pseudomonadati</taxon>
        <taxon>Bacteroidota</taxon>
        <taxon>Bacteroidia</taxon>
        <taxon>Marinilabiliales</taxon>
        <taxon>Marinifilaceae</taxon>
        <taxon>Labilibaculum</taxon>
    </lineage>
</organism>
<evidence type="ECO:0000313" key="7">
    <source>
        <dbReference type="Proteomes" id="UP000218267"/>
    </source>
</evidence>
<feature type="domain" description="Solute-binding protein family 3/N-terminal" evidence="5">
    <location>
        <begin position="49"/>
        <end position="277"/>
    </location>
</feature>
<dbReference type="GO" id="GO:0008933">
    <property type="term" value="F:peptidoglycan lytic transglycosylase activity"/>
    <property type="evidence" value="ECO:0007669"/>
    <property type="project" value="InterPro"/>
</dbReference>
<evidence type="ECO:0000256" key="1">
    <source>
        <dbReference type="ARBA" id="ARBA00004339"/>
    </source>
</evidence>
<dbReference type="CDD" id="cd13403">
    <property type="entry name" value="MLTF-like"/>
    <property type="match status" value="1"/>
</dbReference>
<dbReference type="PROSITE" id="PS00922">
    <property type="entry name" value="TRANSGLYCOSYLASE"/>
    <property type="match status" value="1"/>
</dbReference>
<dbReference type="SUPFAM" id="SSF53850">
    <property type="entry name" value="Periplasmic binding protein-like II"/>
    <property type="match status" value="1"/>
</dbReference>
<comment type="similarity">
    <text evidence="2">Belongs to the transglycosylase Slt family.</text>
</comment>
<dbReference type="AlphaFoldDB" id="A0A1Y1CJ59"/>
<protein>
    <submittedName>
        <fullName evidence="6">Lytic transglycosylase F</fullName>
    </submittedName>
</protein>
<keyword evidence="4" id="KW-0998">Cell outer membrane</keyword>
<dbReference type="KEGG" id="mbas:ALGA_2064"/>
<dbReference type="SUPFAM" id="SSF53955">
    <property type="entry name" value="Lysozyme-like"/>
    <property type="match status" value="1"/>
</dbReference>
<evidence type="ECO:0000256" key="4">
    <source>
        <dbReference type="ARBA" id="ARBA00023237"/>
    </source>
</evidence>
<dbReference type="InterPro" id="IPR008258">
    <property type="entry name" value="Transglycosylase_SLT_dom_1"/>
</dbReference>
<dbReference type="InterPro" id="IPR001638">
    <property type="entry name" value="Solute-binding_3/MltF_N"/>
</dbReference>
<evidence type="ECO:0000313" key="6">
    <source>
        <dbReference type="EMBL" id="BAX80407.1"/>
    </source>
</evidence>
<dbReference type="Proteomes" id="UP000218267">
    <property type="component" value="Chromosome"/>
</dbReference>
<accession>A0A1Y1CJ59</accession>
<name>A0A1Y1CJ59_9BACT</name>
<reference evidence="7" key="2">
    <citation type="journal article" date="2020" name="Antonie Van Leeuwenhoek">
        <title>Labilibaculum antarcticum sp. nov., a novel facultative anaerobic, psychrotorelant bacterium isolated from marine sediment of Antarctica.</title>
        <authorList>
            <person name="Watanabe M."/>
            <person name="Kojima H."/>
            <person name="Fukui M."/>
        </authorList>
    </citation>
    <scope>NUCLEOTIDE SEQUENCE [LARGE SCALE GENOMIC DNA]</scope>
    <source>
        <strain evidence="7">SPP2</strain>
    </source>
</reference>
<dbReference type="GO" id="GO:0000270">
    <property type="term" value="P:peptidoglycan metabolic process"/>
    <property type="evidence" value="ECO:0007669"/>
    <property type="project" value="InterPro"/>
</dbReference>
<dbReference type="PANTHER" id="PTHR35936">
    <property type="entry name" value="MEMBRANE-BOUND LYTIC MUREIN TRANSGLYCOSYLASE F"/>
    <property type="match status" value="1"/>
</dbReference>
<dbReference type="GO" id="GO:0009279">
    <property type="term" value="C:cell outer membrane"/>
    <property type="evidence" value="ECO:0007669"/>
    <property type="project" value="UniProtKB-SubCell"/>
</dbReference>
<dbReference type="InterPro" id="IPR023346">
    <property type="entry name" value="Lysozyme-like_dom_sf"/>
</dbReference>
<dbReference type="Gene3D" id="1.10.530.10">
    <property type="match status" value="1"/>
</dbReference>
<keyword evidence="4" id="KW-0472">Membrane</keyword>
<evidence type="ECO:0000259" key="5">
    <source>
        <dbReference type="SMART" id="SM00062"/>
    </source>
</evidence>
<proteinExistence type="inferred from homology"/>
<comment type="subcellular location">
    <subcellularLocation>
        <location evidence="1">Cell outer membrane</location>
        <topology evidence="1">Peripheral membrane protein</topology>
    </subcellularLocation>
</comment>
<dbReference type="Pfam" id="PF00497">
    <property type="entry name" value="SBP_bac_3"/>
    <property type="match status" value="1"/>
</dbReference>